<dbReference type="VEuPathDB" id="FungiDB:MGYG_00892"/>
<proteinExistence type="predicted"/>
<name>E5R2H7_ARTGP</name>
<dbReference type="InParanoid" id="E5R2H7"/>
<dbReference type="GeneID" id="10032127"/>
<evidence type="ECO:0000313" key="2">
    <source>
        <dbReference type="EMBL" id="EFQ97853.1"/>
    </source>
</evidence>
<dbReference type="OrthoDB" id="4202115at2759"/>
<keyword evidence="1" id="KW-0472">Membrane</keyword>
<sequence length="273" mass="29015">MTNGYCLESTQPYTLGRGSCTDKTWSTSSGCPNPCSKITATKSTGCSVPLYSFLDGKALYCANSIIANSSSSTTCAENTDPFPINPGDVITDKALLARASCTVPRLNPTSPGNDLIPASAASMPVNHGNLSNTYVAIGAGVGVPLGVIAIGAIGWALYERKKRLRLLKTYASQPVEAQQPMYQHQAQPIATQPYEMPPSSKPSHIHSSSVYIFSSGGTGGGTGWNGATFLHPFGFLRRSVSYLFSVISAYQLARVQTFDTRKLGKDMSVRCIP</sequence>
<evidence type="ECO:0000313" key="3">
    <source>
        <dbReference type="Proteomes" id="UP000002669"/>
    </source>
</evidence>
<dbReference type="eggNOG" id="ENOG502SQDU">
    <property type="taxonomic scope" value="Eukaryota"/>
</dbReference>
<evidence type="ECO:0000256" key="1">
    <source>
        <dbReference type="SAM" id="Phobius"/>
    </source>
</evidence>
<feature type="transmembrane region" description="Helical" evidence="1">
    <location>
        <begin position="134"/>
        <end position="158"/>
    </location>
</feature>
<dbReference type="STRING" id="535722.E5R2H7"/>
<dbReference type="AlphaFoldDB" id="E5R2H7"/>
<dbReference type="HOGENOM" id="CLU_1019320_0_0_1"/>
<dbReference type="Proteomes" id="UP000002669">
    <property type="component" value="Unassembled WGS sequence"/>
</dbReference>
<gene>
    <name evidence="2" type="ORF">MGYG_00892</name>
</gene>
<protein>
    <submittedName>
        <fullName evidence="2">Uncharacterized protein</fullName>
    </submittedName>
</protein>
<reference evidence="3" key="1">
    <citation type="journal article" date="2012" name="MBio">
        <title>Comparative genome analysis of Trichophyton rubrum and related dermatophytes reveals candidate genes involved in infection.</title>
        <authorList>
            <person name="Martinez D.A."/>
            <person name="Oliver B.G."/>
            <person name="Graeser Y."/>
            <person name="Goldberg J.M."/>
            <person name="Li W."/>
            <person name="Martinez-Rossi N.M."/>
            <person name="Monod M."/>
            <person name="Shelest E."/>
            <person name="Barton R.C."/>
            <person name="Birch E."/>
            <person name="Brakhage A.A."/>
            <person name="Chen Z."/>
            <person name="Gurr S.J."/>
            <person name="Heiman D."/>
            <person name="Heitman J."/>
            <person name="Kosti I."/>
            <person name="Rossi A."/>
            <person name="Saif S."/>
            <person name="Samalova M."/>
            <person name="Saunders C.W."/>
            <person name="Shea T."/>
            <person name="Summerbell R.C."/>
            <person name="Xu J."/>
            <person name="Young S."/>
            <person name="Zeng Q."/>
            <person name="Birren B.W."/>
            <person name="Cuomo C.A."/>
            <person name="White T.C."/>
        </authorList>
    </citation>
    <scope>NUCLEOTIDE SEQUENCE [LARGE SCALE GENOMIC DNA]</scope>
    <source>
        <strain evidence="3">ATCC MYA-4604 / CBS 118893</strain>
    </source>
</reference>
<keyword evidence="3" id="KW-1185">Reference proteome</keyword>
<dbReference type="EMBL" id="DS989822">
    <property type="protein sequence ID" value="EFQ97853.1"/>
    <property type="molecule type" value="Genomic_DNA"/>
</dbReference>
<organism evidence="3">
    <name type="scientific">Arthroderma gypseum (strain ATCC MYA-4604 / CBS 118893)</name>
    <name type="common">Microsporum gypseum</name>
    <dbReference type="NCBI Taxonomy" id="535722"/>
    <lineage>
        <taxon>Eukaryota</taxon>
        <taxon>Fungi</taxon>
        <taxon>Dikarya</taxon>
        <taxon>Ascomycota</taxon>
        <taxon>Pezizomycotina</taxon>
        <taxon>Eurotiomycetes</taxon>
        <taxon>Eurotiomycetidae</taxon>
        <taxon>Onygenales</taxon>
        <taxon>Arthrodermataceae</taxon>
        <taxon>Nannizzia</taxon>
    </lineage>
</organism>
<dbReference type="RefSeq" id="XP_003176805.1">
    <property type="nucleotide sequence ID" value="XM_003176757.1"/>
</dbReference>
<keyword evidence="1" id="KW-1133">Transmembrane helix</keyword>
<keyword evidence="1" id="KW-0812">Transmembrane</keyword>
<accession>E5R2H7</accession>